<keyword evidence="3" id="KW-1185">Reference proteome</keyword>
<dbReference type="EMBL" id="WXYO01000006">
    <property type="protein sequence ID" value="NAS13290.1"/>
    <property type="molecule type" value="Genomic_DNA"/>
</dbReference>
<organism evidence="2 3">
    <name type="scientific">Poritiphilus flavus</name>
    <dbReference type="NCBI Taxonomy" id="2697053"/>
    <lineage>
        <taxon>Bacteria</taxon>
        <taxon>Pseudomonadati</taxon>
        <taxon>Bacteroidota</taxon>
        <taxon>Flavobacteriia</taxon>
        <taxon>Flavobacteriales</taxon>
        <taxon>Flavobacteriaceae</taxon>
        <taxon>Poritiphilus</taxon>
    </lineage>
</organism>
<evidence type="ECO:0000256" key="1">
    <source>
        <dbReference type="SAM" id="Phobius"/>
    </source>
</evidence>
<feature type="transmembrane region" description="Helical" evidence="1">
    <location>
        <begin position="152"/>
        <end position="171"/>
    </location>
</feature>
<feature type="transmembrane region" description="Helical" evidence="1">
    <location>
        <begin position="119"/>
        <end position="140"/>
    </location>
</feature>
<feature type="transmembrane region" description="Helical" evidence="1">
    <location>
        <begin position="205"/>
        <end position="225"/>
    </location>
</feature>
<keyword evidence="1" id="KW-0812">Transmembrane</keyword>
<proteinExistence type="predicted"/>
<keyword evidence="1" id="KW-0472">Membrane</keyword>
<sequence length="266" mass="29661">MKYLKSVLTTVRRESPILYTIVLINLALTIGCIFGILFDDRTLVGINIWIKPLKFAISTGIYTLSVGYLVTLYPYSRLKKNILNNIVSWSLLLEMVIIVSQAYRGVQSHYNMNTPYDGILFGAMGILISINVLIMVLFAIDTIRLKMRVPRSVQTAILLGWLVVLFGSWVGGQMIGQMAHNVGVVDGGDGLPLLNWSTVAGDLRVAHFFGLHGLQIIPLFAFGLFKKWSAPNKNHSLVVIIFGLVYAGWIGYTFYQAKQAMPFLTL</sequence>
<feature type="transmembrane region" description="Helical" evidence="1">
    <location>
        <begin position="237"/>
        <end position="255"/>
    </location>
</feature>
<feature type="transmembrane region" description="Helical" evidence="1">
    <location>
        <begin position="53"/>
        <end position="75"/>
    </location>
</feature>
<dbReference type="RefSeq" id="WP_161436327.1">
    <property type="nucleotide sequence ID" value="NZ_WXYO01000006.1"/>
</dbReference>
<dbReference type="Proteomes" id="UP000475249">
    <property type="component" value="Unassembled WGS sequence"/>
</dbReference>
<dbReference type="PROSITE" id="PS51257">
    <property type="entry name" value="PROKAR_LIPOPROTEIN"/>
    <property type="match status" value="1"/>
</dbReference>
<protein>
    <submittedName>
        <fullName evidence="2">Uncharacterized protein</fullName>
    </submittedName>
</protein>
<feature type="transmembrane region" description="Helical" evidence="1">
    <location>
        <begin position="16"/>
        <end position="38"/>
    </location>
</feature>
<name>A0A6L9EEU9_9FLAO</name>
<gene>
    <name evidence="2" type="ORF">GTQ38_14830</name>
</gene>
<dbReference type="AlphaFoldDB" id="A0A6L9EEU9"/>
<keyword evidence="1" id="KW-1133">Transmembrane helix</keyword>
<comment type="caution">
    <text evidence="2">The sequence shown here is derived from an EMBL/GenBank/DDBJ whole genome shotgun (WGS) entry which is preliminary data.</text>
</comment>
<feature type="transmembrane region" description="Helical" evidence="1">
    <location>
        <begin position="82"/>
        <end position="99"/>
    </location>
</feature>
<evidence type="ECO:0000313" key="3">
    <source>
        <dbReference type="Proteomes" id="UP000475249"/>
    </source>
</evidence>
<evidence type="ECO:0000313" key="2">
    <source>
        <dbReference type="EMBL" id="NAS13290.1"/>
    </source>
</evidence>
<accession>A0A6L9EEU9</accession>
<reference evidence="2 3" key="1">
    <citation type="submission" date="2020-01" db="EMBL/GenBank/DDBJ databases">
        <title>Bacteria diversity of Porities sp.</title>
        <authorList>
            <person name="Wang G."/>
        </authorList>
    </citation>
    <scope>NUCLEOTIDE SEQUENCE [LARGE SCALE GENOMIC DNA]</scope>
    <source>
        <strain evidence="2 3">R33</strain>
    </source>
</reference>